<feature type="transmembrane region" description="Helical" evidence="1">
    <location>
        <begin position="21"/>
        <end position="38"/>
    </location>
</feature>
<keyword evidence="2" id="KW-0614">Plasmid</keyword>
<keyword evidence="1" id="KW-0812">Transmembrane</keyword>
<dbReference type="AlphaFoldDB" id="A0A0G8M7L9"/>
<keyword evidence="1" id="KW-0472">Membrane</keyword>
<protein>
    <submittedName>
        <fullName evidence="2">Uncharacterized protein</fullName>
    </submittedName>
</protein>
<evidence type="ECO:0000313" key="2">
    <source>
        <dbReference type="EMBL" id="CAD0362623.1"/>
    </source>
</evidence>
<proteinExistence type="predicted"/>
<dbReference type="EMBL" id="LR828254">
    <property type="protein sequence ID" value="CAD0362621.1"/>
    <property type="molecule type" value="Genomic_DNA"/>
</dbReference>
<dbReference type="RefSeq" id="WP_005997792.1">
    <property type="nucleotide sequence ID" value="NZ_CP018729.1"/>
</dbReference>
<organism evidence="2">
    <name type="scientific">Xanthomonas hortorum pv. gardneri</name>
    <dbReference type="NCBI Taxonomy" id="2754056"/>
    <lineage>
        <taxon>Bacteria</taxon>
        <taxon>Pseudomonadati</taxon>
        <taxon>Pseudomonadota</taxon>
        <taxon>Gammaproteobacteria</taxon>
        <taxon>Lysobacterales</taxon>
        <taxon>Lysobacteraceae</taxon>
        <taxon>Xanthomonas</taxon>
    </lineage>
</organism>
<accession>A0A0G8M7L9</accession>
<reference evidence="2" key="1">
    <citation type="submission" date="2020-07" db="EMBL/GenBank/DDBJ databases">
        <authorList>
            <person name="Pothier F. J."/>
        </authorList>
    </citation>
    <scope>NUCLEOTIDE SEQUENCE [LARGE SCALE GENOMIC DNA]</scope>
    <source>
        <plasmid evidence="2">CFBP8129_p211</plasmid>
    </source>
</reference>
<dbReference type="OrthoDB" id="9870460at2"/>
<sequence length="94" mass="10105">MSKKPQAIRLSAKRQQKDRTWLIVGVIFAAVLVLFSVMRVTDSDMARAAAIQQVEIDTECSAKKVHPLVAYATGAGIEESIDAAVSGDISGCNR</sequence>
<dbReference type="GeneID" id="46984159"/>
<geneLocation type="plasmid" evidence="2">
    <name>CFBP8129_p211</name>
</geneLocation>
<evidence type="ECO:0000256" key="1">
    <source>
        <dbReference type="SAM" id="Phobius"/>
    </source>
</evidence>
<keyword evidence="1" id="KW-1133">Transmembrane helix</keyword>
<dbReference type="EMBL" id="LR828254">
    <property type="protein sequence ID" value="CAD0362623.1"/>
    <property type="molecule type" value="Genomic_DNA"/>
</dbReference>
<gene>
    <name evidence="2" type="ORF">CFBP8129_45880</name>
</gene>
<name>A0A0G8M7L9_9XANT</name>